<evidence type="ECO:0000313" key="4">
    <source>
        <dbReference type="Proteomes" id="UP000634136"/>
    </source>
</evidence>
<dbReference type="AlphaFoldDB" id="A0A834TMM4"/>
<reference evidence="3" key="1">
    <citation type="submission" date="2020-09" db="EMBL/GenBank/DDBJ databases">
        <title>Genome-Enabled Discovery of Anthraquinone Biosynthesis in Senna tora.</title>
        <authorList>
            <person name="Kang S.-H."/>
            <person name="Pandey R.P."/>
            <person name="Lee C.-M."/>
            <person name="Sim J.-S."/>
            <person name="Jeong J.-T."/>
            <person name="Choi B.-S."/>
            <person name="Jung M."/>
            <person name="Ginzburg D."/>
            <person name="Zhao K."/>
            <person name="Won S.Y."/>
            <person name="Oh T.-J."/>
            <person name="Yu Y."/>
            <person name="Kim N.-H."/>
            <person name="Lee O.R."/>
            <person name="Lee T.-H."/>
            <person name="Bashyal P."/>
            <person name="Kim T.-S."/>
            <person name="Lee W.-H."/>
            <person name="Kawkins C."/>
            <person name="Kim C.-K."/>
            <person name="Kim J.S."/>
            <person name="Ahn B.O."/>
            <person name="Rhee S.Y."/>
            <person name="Sohng J.K."/>
        </authorList>
    </citation>
    <scope>NUCLEOTIDE SEQUENCE</scope>
    <source>
        <tissue evidence="3">Leaf</tissue>
    </source>
</reference>
<comment type="caution">
    <text evidence="3">The sequence shown here is derived from an EMBL/GenBank/DDBJ whole genome shotgun (WGS) entry which is preliminary data.</text>
</comment>
<feature type="domain" description="Retrotransposon gag" evidence="2">
    <location>
        <begin position="70"/>
        <end position="156"/>
    </location>
</feature>
<evidence type="ECO:0000313" key="3">
    <source>
        <dbReference type="EMBL" id="KAF7823691.1"/>
    </source>
</evidence>
<evidence type="ECO:0000256" key="1">
    <source>
        <dbReference type="SAM" id="MobiDB-lite"/>
    </source>
</evidence>
<dbReference type="InterPro" id="IPR005162">
    <property type="entry name" value="Retrotrans_gag_dom"/>
</dbReference>
<keyword evidence="4" id="KW-1185">Reference proteome</keyword>
<feature type="region of interest" description="Disordered" evidence="1">
    <location>
        <begin position="295"/>
        <end position="314"/>
    </location>
</feature>
<gene>
    <name evidence="3" type="ORF">G2W53_021835</name>
</gene>
<accession>A0A834TMM4</accession>
<dbReference type="PANTHER" id="PTHR33223:SF11">
    <property type="entry name" value="ELEMENT PROTEIN, PUTATIVE-RELATED"/>
    <property type="match status" value="1"/>
</dbReference>
<proteinExistence type="predicted"/>
<name>A0A834TMM4_9FABA</name>
<dbReference type="Pfam" id="PF03732">
    <property type="entry name" value="Retrotrans_gag"/>
    <property type="match status" value="1"/>
</dbReference>
<sequence length="420" mass="48019">MHLLSPSIRRPAIEANHFEINLNIIQSLQSHVQFGGFPTEDPIAHILNFLEVCDTFKQNGVSEDAVKLWLFPLSLRDRAKWWLNSLPAGSITTWEDLANKFLAKYVPLGKTVKLQNDIMSFCQYDYENLYEAWERFNDLFQRCPHHGFPKWLQSERHMSRSAIEINKVEVINALSTQIATLAKKVHSLRVQTSVDAISSFISCELCKGKHLYDQCPENSKFEYYTSNSSWFNALSSSQESKAPPPLVESKPSMVEMPLTYKAKTYPIIHYQNTRSQVVSLRNLETRLENLAKTLNNQPHGALSGNTELNPRSDSKEHCKAITLTSEKEMEGNLGAEEVDKEPFEEATITEECFKVCLVNDVVNDLDNDDELKYHPIDPSKSSSSFNAKWDTDEIVMKSPSLVQCYNFMVDKLLHLLFENS</sequence>
<evidence type="ECO:0000259" key="2">
    <source>
        <dbReference type="Pfam" id="PF03732"/>
    </source>
</evidence>
<dbReference type="Proteomes" id="UP000634136">
    <property type="component" value="Unassembled WGS sequence"/>
</dbReference>
<organism evidence="3 4">
    <name type="scientific">Senna tora</name>
    <dbReference type="NCBI Taxonomy" id="362788"/>
    <lineage>
        <taxon>Eukaryota</taxon>
        <taxon>Viridiplantae</taxon>
        <taxon>Streptophyta</taxon>
        <taxon>Embryophyta</taxon>
        <taxon>Tracheophyta</taxon>
        <taxon>Spermatophyta</taxon>
        <taxon>Magnoliopsida</taxon>
        <taxon>eudicotyledons</taxon>
        <taxon>Gunneridae</taxon>
        <taxon>Pentapetalae</taxon>
        <taxon>rosids</taxon>
        <taxon>fabids</taxon>
        <taxon>Fabales</taxon>
        <taxon>Fabaceae</taxon>
        <taxon>Caesalpinioideae</taxon>
        <taxon>Cassia clade</taxon>
        <taxon>Senna</taxon>
    </lineage>
</organism>
<dbReference type="EMBL" id="JAAIUW010000007">
    <property type="protein sequence ID" value="KAF7823691.1"/>
    <property type="molecule type" value="Genomic_DNA"/>
</dbReference>
<feature type="compositionally biased region" description="Polar residues" evidence="1">
    <location>
        <begin position="295"/>
        <end position="309"/>
    </location>
</feature>
<protein>
    <recommendedName>
        <fullName evidence="2">Retrotransposon gag domain-containing protein</fullName>
    </recommendedName>
</protein>
<dbReference type="PANTHER" id="PTHR33223">
    <property type="entry name" value="CCHC-TYPE DOMAIN-CONTAINING PROTEIN"/>
    <property type="match status" value="1"/>
</dbReference>
<dbReference type="OrthoDB" id="1305902at2759"/>